<dbReference type="Proteomes" id="UP000178651">
    <property type="component" value="Unassembled WGS sequence"/>
</dbReference>
<reference evidence="1 2" key="1">
    <citation type="journal article" date="2016" name="Nat. Commun.">
        <title>Thousands of microbial genomes shed light on interconnected biogeochemical processes in an aquifer system.</title>
        <authorList>
            <person name="Anantharaman K."/>
            <person name="Brown C.T."/>
            <person name="Hug L.A."/>
            <person name="Sharon I."/>
            <person name="Castelle C.J."/>
            <person name="Probst A.J."/>
            <person name="Thomas B.C."/>
            <person name="Singh A."/>
            <person name="Wilkins M.J."/>
            <person name="Karaoz U."/>
            <person name="Brodie E.L."/>
            <person name="Williams K.H."/>
            <person name="Hubbard S.S."/>
            <person name="Banfield J.F."/>
        </authorList>
    </citation>
    <scope>NUCLEOTIDE SEQUENCE [LARGE SCALE GENOMIC DNA]</scope>
</reference>
<comment type="caution">
    <text evidence="1">The sequence shown here is derived from an EMBL/GenBank/DDBJ whole genome shotgun (WGS) entry which is preliminary data.</text>
</comment>
<evidence type="ECO:0000313" key="1">
    <source>
        <dbReference type="EMBL" id="OGY57918.1"/>
    </source>
</evidence>
<evidence type="ECO:0000313" key="2">
    <source>
        <dbReference type="Proteomes" id="UP000178651"/>
    </source>
</evidence>
<gene>
    <name evidence="1" type="ORF">A3D47_00860</name>
</gene>
<organism evidence="1 2">
    <name type="scientific">Candidatus Colwellbacteria bacterium RIFCSPHIGHO2_02_FULL_43_15</name>
    <dbReference type="NCBI Taxonomy" id="1797686"/>
    <lineage>
        <taxon>Bacteria</taxon>
        <taxon>Candidatus Colwelliibacteriota</taxon>
    </lineage>
</organism>
<proteinExistence type="predicted"/>
<sequence length="87" mass="9956">MNKVIILPARISKVSDHTELMKSILKSLAHVIINGGTAMDYQAAYLDIPPSMENLRNTFVERILRKAREENWQVSQIEEVMTALNQM</sequence>
<protein>
    <submittedName>
        <fullName evidence="1">Uncharacterized protein</fullName>
    </submittedName>
</protein>
<dbReference type="EMBL" id="MHIU01000015">
    <property type="protein sequence ID" value="OGY57918.1"/>
    <property type="molecule type" value="Genomic_DNA"/>
</dbReference>
<accession>A0A1G1YZU8</accession>
<name>A0A1G1YZU8_9BACT</name>
<dbReference type="AlphaFoldDB" id="A0A1G1YZU8"/>